<dbReference type="InterPro" id="IPR041796">
    <property type="entry name" value="Mre11_N"/>
</dbReference>
<keyword evidence="6 7" id="KW-0269">Exonuclease</keyword>
<dbReference type="PANTHER" id="PTHR30337:SF0">
    <property type="entry name" value="NUCLEASE SBCCD SUBUNIT D"/>
    <property type="match status" value="1"/>
</dbReference>
<dbReference type="Pfam" id="PF00149">
    <property type="entry name" value="Metallophos"/>
    <property type="match status" value="1"/>
</dbReference>
<dbReference type="NCBIfam" id="TIGR00619">
    <property type="entry name" value="sbcd"/>
    <property type="match status" value="1"/>
</dbReference>
<evidence type="ECO:0000256" key="6">
    <source>
        <dbReference type="ARBA" id="ARBA00022839"/>
    </source>
</evidence>
<accession>A0A4R6YID0</accession>
<comment type="function">
    <text evidence="7">SbcCD cleaves DNA hairpin structures. These structures can inhibit DNA replication and are intermediates in certain DNA recombination reactions. The complex acts as a 3'-&gt;5' double strand exonuclease that can open hairpins. It also has a 5' single-strand endonuclease activity.</text>
</comment>
<evidence type="ECO:0000256" key="4">
    <source>
        <dbReference type="ARBA" id="ARBA00022722"/>
    </source>
</evidence>
<evidence type="ECO:0000256" key="5">
    <source>
        <dbReference type="ARBA" id="ARBA00022801"/>
    </source>
</evidence>
<gene>
    <name evidence="7" type="primary">sbcD</name>
    <name evidence="10" type="ORF">DFR29_1286</name>
</gene>
<dbReference type="InterPro" id="IPR026843">
    <property type="entry name" value="SbcD_C"/>
</dbReference>
<dbReference type="Pfam" id="PF12320">
    <property type="entry name" value="SbcD_C"/>
    <property type="match status" value="1"/>
</dbReference>
<dbReference type="InterPro" id="IPR004593">
    <property type="entry name" value="SbcD"/>
</dbReference>
<dbReference type="AlphaFoldDB" id="A0A4R6YID0"/>
<keyword evidence="7" id="KW-0255">Endonuclease</keyword>
<evidence type="ECO:0000256" key="7">
    <source>
        <dbReference type="RuleBase" id="RU363069"/>
    </source>
</evidence>
<keyword evidence="5 7" id="KW-0378">Hydrolase</keyword>
<evidence type="ECO:0000256" key="1">
    <source>
        <dbReference type="ARBA" id="ARBA00010555"/>
    </source>
</evidence>
<dbReference type="Gene3D" id="3.60.21.10">
    <property type="match status" value="1"/>
</dbReference>
<dbReference type="GO" id="GO:0006310">
    <property type="term" value="P:DNA recombination"/>
    <property type="evidence" value="ECO:0007669"/>
    <property type="project" value="UniProtKB-KW"/>
</dbReference>
<keyword evidence="11" id="KW-1185">Reference proteome</keyword>
<reference evidence="10 11" key="1">
    <citation type="submission" date="2019-03" db="EMBL/GenBank/DDBJ databases">
        <title>Genomic Encyclopedia of Type Strains, Phase IV (KMG-IV): sequencing the most valuable type-strain genomes for metagenomic binning, comparative biology and taxonomic classification.</title>
        <authorList>
            <person name="Goeker M."/>
        </authorList>
    </citation>
    <scope>NUCLEOTIDE SEQUENCE [LARGE SCALE GENOMIC DNA]</scope>
    <source>
        <strain evidence="10 11">DSM 21667</strain>
    </source>
</reference>
<keyword evidence="4 7" id="KW-0540">Nuclease</keyword>
<evidence type="ECO:0000256" key="3">
    <source>
        <dbReference type="ARBA" id="ARBA00013365"/>
    </source>
</evidence>
<dbReference type="GO" id="GO:0006260">
    <property type="term" value="P:DNA replication"/>
    <property type="evidence" value="ECO:0007669"/>
    <property type="project" value="UniProtKB-KW"/>
</dbReference>
<evidence type="ECO:0000313" key="10">
    <source>
        <dbReference type="EMBL" id="TDR36585.1"/>
    </source>
</evidence>
<dbReference type="CDD" id="cd00840">
    <property type="entry name" value="MPP_Mre11_N"/>
    <property type="match status" value="1"/>
</dbReference>
<name>A0A4R6YID0_9GAMM</name>
<proteinExistence type="inferred from homology"/>
<dbReference type="Proteomes" id="UP000295293">
    <property type="component" value="Unassembled WGS sequence"/>
</dbReference>
<dbReference type="InterPro" id="IPR004843">
    <property type="entry name" value="Calcineurin-like_PHP"/>
</dbReference>
<feature type="domain" description="Calcineurin-like phosphoesterase" evidence="8">
    <location>
        <begin position="1"/>
        <end position="232"/>
    </location>
</feature>
<dbReference type="Gene3D" id="3.30.160.720">
    <property type="match status" value="1"/>
</dbReference>
<dbReference type="PANTHER" id="PTHR30337">
    <property type="entry name" value="COMPONENT OF ATP-DEPENDENT DSDNA EXONUCLEASE"/>
    <property type="match status" value="1"/>
</dbReference>
<feature type="domain" description="Nuclease SbcCD subunit D C-terminal" evidence="9">
    <location>
        <begin position="282"/>
        <end position="378"/>
    </location>
</feature>
<protein>
    <recommendedName>
        <fullName evidence="3 7">Nuclease SbcCD subunit D</fullName>
    </recommendedName>
</protein>
<comment type="caution">
    <text evidence="10">The sequence shown here is derived from an EMBL/GenBank/DDBJ whole genome shotgun (WGS) entry which is preliminary data.</text>
</comment>
<keyword evidence="7" id="KW-0235">DNA replication</keyword>
<dbReference type="RefSeq" id="WP_133821876.1">
    <property type="nucleotide sequence ID" value="NZ_SNZH01000028.1"/>
</dbReference>
<dbReference type="InterPro" id="IPR029052">
    <property type="entry name" value="Metallo-depent_PP-like"/>
</dbReference>
<sequence length="410" mass="44752">MRLLHTSDLHLGKQLLGRSLERAHERFLAWLLESVVIHNVDVVLIAGDVYEVAMPPSYARKQLYRFTDAAAQQQVTTVIVAGNHDSPATIAEAECLLARAKTLVIAEAGREPQRQVHVLTRRDGTPGAVLCGVPFIRPRDVMVSIAGQSQEERQRAFAKGITDHYDTVFALAQARRDAMNGNLPIVATGHLATVGTSRSEAMHEIYVGLLTALPTNALPPADYVALGHIHRPMTLGERGQIRYSGSPVAVAFDELAYDKQVLLVDFEGGTLKGVEALPVPTFQPMARIRGSLDAMPVLLAEVAVPHSADHPLWLEVTVEVGGYVDDLMPRLRAMADGLPVDVIRVYRTAAAGEAEGIATQPRTLHEMTPHQVFEQLLVQREDIAEEKRDIVRALFDHVASEVTAPAEVAT</sequence>
<comment type="similarity">
    <text evidence="1 7">Belongs to the SbcD family.</text>
</comment>
<evidence type="ECO:0000256" key="2">
    <source>
        <dbReference type="ARBA" id="ARBA00011322"/>
    </source>
</evidence>
<evidence type="ECO:0000259" key="9">
    <source>
        <dbReference type="Pfam" id="PF12320"/>
    </source>
</evidence>
<dbReference type="GO" id="GO:0004519">
    <property type="term" value="F:endonuclease activity"/>
    <property type="evidence" value="ECO:0007669"/>
    <property type="project" value="UniProtKB-KW"/>
</dbReference>
<dbReference type="SUPFAM" id="SSF56300">
    <property type="entry name" value="Metallo-dependent phosphatases"/>
    <property type="match status" value="1"/>
</dbReference>
<dbReference type="GO" id="GO:0008408">
    <property type="term" value="F:3'-5' exonuclease activity"/>
    <property type="evidence" value="ECO:0007669"/>
    <property type="project" value="InterPro"/>
</dbReference>
<dbReference type="EMBL" id="SNZH01000028">
    <property type="protein sequence ID" value="TDR36585.1"/>
    <property type="molecule type" value="Genomic_DNA"/>
</dbReference>
<evidence type="ECO:0000313" key="11">
    <source>
        <dbReference type="Proteomes" id="UP000295293"/>
    </source>
</evidence>
<comment type="subunit">
    <text evidence="2 7">Heterodimer of SbcC and SbcD.</text>
</comment>
<organism evidence="10 11">
    <name type="scientific">Tahibacter aquaticus</name>
    <dbReference type="NCBI Taxonomy" id="520092"/>
    <lineage>
        <taxon>Bacteria</taxon>
        <taxon>Pseudomonadati</taxon>
        <taxon>Pseudomonadota</taxon>
        <taxon>Gammaproteobacteria</taxon>
        <taxon>Lysobacterales</taxon>
        <taxon>Rhodanobacteraceae</taxon>
        <taxon>Tahibacter</taxon>
    </lineage>
</organism>
<dbReference type="InterPro" id="IPR050535">
    <property type="entry name" value="DNA_Repair-Maintenance_Comp"/>
</dbReference>
<keyword evidence="7" id="KW-0233">DNA recombination</keyword>
<dbReference type="OrthoDB" id="9773856at2"/>
<evidence type="ECO:0000259" key="8">
    <source>
        <dbReference type="Pfam" id="PF00149"/>
    </source>
</evidence>